<dbReference type="GO" id="GO:0003676">
    <property type="term" value="F:nucleic acid binding"/>
    <property type="evidence" value="ECO:0007669"/>
    <property type="project" value="InterPro"/>
</dbReference>
<keyword evidence="5 7" id="KW-0347">Helicase</keyword>
<evidence type="ECO:0000313" key="14">
    <source>
        <dbReference type="Proteomes" id="UP000199308"/>
    </source>
</evidence>
<dbReference type="AlphaFoldDB" id="A0A1H9Y0F0"/>
<evidence type="ECO:0000256" key="2">
    <source>
        <dbReference type="ARBA" id="ARBA00022517"/>
    </source>
</evidence>
<dbReference type="InterPro" id="IPR044742">
    <property type="entry name" value="DEAD/DEAH_RhlB"/>
</dbReference>
<feature type="short sequence motif" description="Q motif" evidence="8">
    <location>
        <begin position="1"/>
        <end position="28"/>
    </location>
</feature>
<dbReference type="Pfam" id="PF00270">
    <property type="entry name" value="DEAD"/>
    <property type="match status" value="1"/>
</dbReference>
<dbReference type="EC" id="3.6.4.13" evidence="7"/>
<dbReference type="InterPro" id="IPR050079">
    <property type="entry name" value="DEAD_box_RNA_helicase"/>
</dbReference>
<name>A0A1H9Y0F0_THASX</name>
<dbReference type="InterPro" id="IPR014001">
    <property type="entry name" value="Helicase_ATP-bd"/>
</dbReference>
<dbReference type="Pfam" id="PF00271">
    <property type="entry name" value="Helicase_C"/>
    <property type="match status" value="1"/>
</dbReference>
<dbReference type="GO" id="GO:0000027">
    <property type="term" value="P:ribosomal large subunit assembly"/>
    <property type="evidence" value="ECO:0007669"/>
    <property type="project" value="UniProtKB-UniRule"/>
</dbReference>
<proteinExistence type="inferred from homology"/>
<dbReference type="CDD" id="cd00268">
    <property type="entry name" value="DEADc"/>
    <property type="match status" value="1"/>
</dbReference>
<comment type="similarity">
    <text evidence="7">Belongs to the DEAD box helicase family. SrmB subfamily.</text>
</comment>
<evidence type="ECO:0000256" key="3">
    <source>
        <dbReference type="ARBA" id="ARBA00022741"/>
    </source>
</evidence>
<keyword evidence="14" id="KW-1185">Reference proteome</keyword>
<dbReference type="OrthoDB" id="9805696at2"/>
<gene>
    <name evidence="7" type="primary">srmB</name>
    <name evidence="13" type="ORF">SAMN05660429_00007</name>
</gene>
<dbReference type="PROSITE" id="PS00039">
    <property type="entry name" value="DEAD_ATP_HELICASE"/>
    <property type="match status" value="1"/>
</dbReference>
<evidence type="ECO:0000256" key="7">
    <source>
        <dbReference type="HAMAP-Rule" id="MF_00967"/>
    </source>
</evidence>
<evidence type="ECO:0000259" key="10">
    <source>
        <dbReference type="PROSITE" id="PS51192"/>
    </source>
</evidence>
<sequence length="411" mass="46275">MFEQFDLDEALLGGIQALGYKKPTSIQELVLPEAMAGKDVLASAPTGTGKTAAFLLPAAQHLLDYPRTKPGYPRVLVLTPTRELAMQISDLNSDLTKHTQIKTGVITGGVNYGSHKDILTSTTDMLIATPGRLLEYIENEQFDAREIEILILDEADRMLDMGFAETINRIVGEARWRKQTLLFSATLEGSAVLKFSKDILNEPVFLESNPSRKEKAKIHQWIHLADNKEHKFALLSHILKQEEVTRAVVFANKRETVQFLQGKLLSEDIRAAWLEGEMPQDKRNNAIDRVKSGRVNVLVATDVAARGLDIDDITHVINYDMPRKADIYLHRIGRTGRAGNKGTAISLVEAHDMLYIAKIERYMKEKFPRRVIDSLRPMHKEAKVPLKKPKVKKTTAQKKAKAKKIAKRKKK</sequence>
<comment type="subunit">
    <text evidence="7">Interacts with the 50S ribosomal subunit.</text>
</comment>
<comment type="catalytic activity">
    <reaction evidence="7">
        <text>ATP + H2O = ADP + phosphate + H(+)</text>
        <dbReference type="Rhea" id="RHEA:13065"/>
        <dbReference type="ChEBI" id="CHEBI:15377"/>
        <dbReference type="ChEBI" id="CHEBI:15378"/>
        <dbReference type="ChEBI" id="CHEBI:30616"/>
        <dbReference type="ChEBI" id="CHEBI:43474"/>
        <dbReference type="ChEBI" id="CHEBI:456216"/>
        <dbReference type="EC" id="3.6.4.13"/>
    </reaction>
</comment>
<feature type="domain" description="Helicase C-terminal" evidence="11">
    <location>
        <begin position="233"/>
        <end position="383"/>
    </location>
</feature>
<evidence type="ECO:0000256" key="9">
    <source>
        <dbReference type="SAM" id="MobiDB-lite"/>
    </source>
</evidence>
<accession>A0A1H9Y0F0</accession>
<dbReference type="GO" id="GO:0003724">
    <property type="term" value="F:RNA helicase activity"/>
    <property type="evidence" value="ECO:0007669"/>
    <property type="project" value="UniProtKB-UniRule"/>
</dbReference>
<organism evidence="13 14">
    <name type="scientific">Thalassotalea agarivorans</name>
    <name type="common">Thalassomonas agarivorans</name>
    <dbReference type="NCBI Taxonomy" id="349064"/>
    <lineage>
        <taxon>Bacteria</taxon>
        <taxon>Pseudomonadati</taxon>
        <taxon>Pseudomonadota</taxon>
        <taxon>Gammaproteobacteria</taxon>
        <taxon>Alteromonadales</taxon>
        <taxon>Colwelliaceae</taxon>
        <taxon>Thalassotalea</taxon>
    </lineage>
</organism>
<feature type="compositionally biased region" description="Basic residues" evidence="9">
    <location>
        <begin position="385"/>
        <end position="411"/>
    </location>
</feature>
<dbReference type="InterPro" id="IPR000629">
    <property type="entry name" value="RNA-helicase_DEAD-box_CS"/>
</dbReference>
<dbReference type="PROSITE" id="PS51192">
    <property type="entry name" value="HELICASE_ATP_BIND_1"/>
    <property type="match status" value="1"/>
</dbReference>
<dbReference type="InterPro" id="IPR028621">
    <property type="entry name" value="DEAD_helicase_SrmB"/>
</dbReference>
<feature type="domain" description="Helicase ATP-binding" evidence="10">
    <location>
        <begin position="31"/>
        <end position="205"/>
    </location>
</feature>
<feature type="domain" description="DEAD-box RNA helicase Q" evidence="12">
    <location>
        <begin position="1"/>
        <end position="28"/>
    </location>
</feature>
<evidence type="ECO:0000256" key="8">
    <source>
        <dbReference type="PROSITE-ProRule" id="PRU00552"/>
    </source>
</evidence>
<comment type="function">
    <text evidence="7">DEAD-box RNA helicase involved in the assembly of the 50S ribosomal subunit at low temperature. Exhibits RNA-stimulated ATP hydrolysis and RNA unwinding activity.</text>
</comment>
<protein>
    <recommendedName>
        <fullName evidence="7">ATP-dependent RNA helicase SrmB</fullName>
        <ecNumber evidence="7">3.6.4.13</ecNumber>
    </recommendedName>
</protein>
<dbReference type="RefSeq" id="WP_093326619.1">
    <property type="nucleotide sequence ID" value="NZ_AP027363.1"/>
</dbReference>
<dbReference type="InterPro" id="IPR014014">
    <property type="entry name" value="RNA_helicase_DEAD_Q_motif"/>
</dbReference>
<dbReference type="PROSITE" id="PS51195">
    <property type="entry name" value="Q_MOTIF"/>
    <property type="match status" value="1"/>
</dbReference>
<evidence type="ECO:0000256" key="4">
    <source>
        <dbReference type="ARBA" id="ARBA00022801"/>
    </source>
</evidence>
<keyword evidence="1 7" id="KW-0963">Cytoplasm</keyword>
<evidence type="ECO:0000313" key="13">
    <source>
        <dbReference type="EMBL" id="SES62184.1"/>
    </source>
</evidence>
<evidence type="ECO:0000259" key="12">
    <source>
        <dbReference type="PROSITE" id="PS51195"/>
    </source>
</evidence>
<keyword evidence="4 7" id="KW-0378">Hydrolase</keyword>
<dbReference type="HAMAP" id="MF_00967">
    <property type="entry name" value="DEAD_helicase_SrmB"/>
    <property type="match status" value="1"/>
</dbReference>
<dbReference type="Proteomes" id="UP000199308">
    <property type="component" value="Unassembled WGS sequence"/>
</dbReference>
<dbReference type="STRING" id="349064.SAMN05660429_00007"/>
<keyword evidence="2 7" id="KW-0690">Ribosome biogenesis</keyword>
<keyword evidence="6 7" id="KW-0067">ATP-binding</keyword>
<dbReference type="FunFam" id="3.40.50.300:FF:000291">
    <property type="entry name" value="ATP-dependent RNA helicase SrmB"/>
    <property type="match status" value="1"/>
</dbReference>
<dbReference type="PANTHER" id="PTHR47959:SF3">
    <property type="entry name" value="ATP-DEPENDENT RNA HELICASE SRMB"/>
    <property type="match status" value="1"/>
</dbReference>
<dbReference type="EMBL" id="FOHK01000001">
    <property type="protein sequence ID" value="SES62184.1"/>
    <property type="molecule type" value="Genomic_DNA"/>
</dbReference>
<feature type="region of interest" description="Disordered" evidence="9">
    <location>
        <begin position="378"/>
        <end position="411"/>
    </location>
</feature>
<evidence type="ECO:0000256" key="1">
    <source>
        <dbReference type="ARBA" id="ARBA00022490"/>
    </source>
</evidence>
<dbReference type="GO" id="GO:0005829">
    <property type="term" value="C:cytosol"/>
    <property type="evidence" value="ECO:0007669"/>
    <property type="project" value="TreeGrafter"/>
</dbReference>
<dbReference type="SMART" id="SM00490">
    <property type="entry name" value="HELICc"/>
    <property type="match status" value="1"/>
</dbReference>
<dbReference type="SMART" id="SM00487">
    <property type="entry name" value="DEXDc"/>
    <property type="match status" value="1"/>
</dbReference>
<dbReference type="PANTHER" id="PTHR47959">
    <property type="entry name" value="ATP-DEPENDENT RNA HELICASE RHLE-RELATED"/>
    <property type="match status" value="1"/>
</dbReference>
<dbReference type="GO" id="GO:0005524">
    <property type="term" value="F:ATP binding"/>
    <property type="evidence" value="ECO:0007669"/>
    <property type="project" value="UniProtKB-UniRule"/>
</dbReference>
<dbReference type="PROSITE" id="PS51194">
    <property type="entry name" value="HELICASE_CTER"/>
    <property type="match status" value="1"/>
</dbReference>
<dbReference type="InterPro" id="IPR027417">
    <property type="entry name" value="P-loop_NTPase"/>
</dbReference>
<dbReference type="SUPFAM" id="SSF52540">
    <property type="entry name" value="P-loop containing nucleoside triphosphate hydrolases"/>
    <property type="match status" value="1"/>
</dbReference>
<evidence type="ECO:0000256" key="6">
    <source>
        <dbReference type="ARBA" id="ARBA00022840"/>
    </source>
</evidence>
<reference evidence="13 14" key="1">
    <citation type="submission" date="2016-10" db="EMBL/GenBank/DDBJ databases">
        <authorList>
            <person name="de Groot N.N."/>
        </authorList>
    </citation>
    <scope>NUCLEOTIDE SEQUENCE [LARGE SCALE GENOMIC DNA]</scope>
    <source>
        <strain evidence="13 14">DSM 19706</strain>
    </source>
</reference>
<dbReference type="GO" id="GO:0016887">
    <property type="term" value="F:ATP hydrolysis activity"/>
    <property type="evidence" value="ECO:0007669"/>
    <property type="project" value="RHEA"/>
</dbReference>
<dbReference type="InterPro" id="IPR011545">
    <property type="entry name" value="DEAD/DEAH_box_helicase_dom"/>
</dbReference>
<dbReference type="NCBIfam" id="NF008394">
    <property type="entry name" value="PRK11192.1"/>
    <property type="match status" value="1"/>
</dbReference>
<evidence type="ECO:0000259" key="11">
    <source>
        <dbReference type="PROSITE" id="PS51194"/>
    </source>
</evidence>
<comment type="subcellular location">
    <subcellularLocation>
        <location evidence="7">Cytoplasm</location>
    </subcellularLocation>
</comment>
<evidence type="ECO:0000256" key="5">
    <source>
        <dbReference type="ARBA" id="ARBA00022806"/>
    </source>
</evidence>
<dbReference type="InterPro" id="IPR001650">
    <property type="entry name" value="Helicase_C-like"/>
</dbReference>
<dbReference type="Gene3D" id="3.40.50.300">
    <property type="entry name" value="P-loop containing nucleotide triphosphate hydrolases"/>
    <property type="match status" value="2"/>
</dbReference>
<keyword evidence="3 7" id="KW-0547">Nucleotide-binding</keyword>
<dbReference type="CDD" id="cd18787">
    <property type="entry name" value="SF2_C_DEAD"/>
    <property type="match status" value="1"/>
</dbReference>